<dbReference type="SUPFAM" id="SSF56281">
    <property type="entry name" value="Metallo-hydrolase/oxidoreductase"/>
    <property type="match status" value="1"/>
</dbReference>
<dbReference type="RefSeq" id="WP_039237669.1">
    <property type="nucleotide sequence ID" value="NZ_JWIQ02000038.1"/>
</dbReference>
<dbReference type="InterPro" id="IPR001279">
    <property type="entry name" value="Metallo-B-lactamas"/>
</dbReference>
<dbReference type="Pfam" id="PF00753">
    <property type="entry name" value="Lactamase_B"/>
    <property type="match status" value="1"/>
</dbReference>
<dbReference type="EMBL" id="JWIR02000027">
    <property type="protein sequence ID" value="KKB40610.1"/>
    <property type="molecule type" value="Genomic_DNA"/>
</dbReference>
<evidence type="ECO:0000313" key="3">
    <source>
        <dbReference type="Proteomes" id="UP000031563"/>
    </source>
</evidence>
<dbReference type="Gene3D" id="3.60.15.10">
    <property type="entry name" value="Ribonuclease Z/Hydroxyacylglutathione hydrolase-like"/>
    <property type="match status" value="1"/>
</dbReference>
<keyword evidence="3" id="KW-1185">Reference proteome</keyword>
<evidence type="ECO:0000259" key="1">
    <source>
        <dbReference type="SMART" id="SM00849"/>
    </source>
</evidence>
<dbReference type="Gene3D" id="1.10.10.10">
    <property type="entry name" value="Winged helix-like DNA-binding domain superfamily/Winged helix DNA-binding domain"/>
    <property type="match status" value="1"/>
</dbReference>
<proteinExistence type="predicted"/>
<dbReference type="CDD" id="cd07725">
    <property type="entry name" value="TTHA1429-like_MBL-fold"/>
    <property type="match status" value="1"/>
</dbReference>
<evidence type="ECO:0000313" key="2">
    <source>
        <dbReference type="EMBL" id="KKB40610.1"/>
    </source>
</evidence>
<name>A0A0F5HTS2_BACTR</name>
<accession>A0A0F5HTS2</accession>
<organism evidence="2 3">
    <name type="scientific">Bacillus thermotolerans</name>
    <name type="common">Quasibacillus thermotolerans</name>
    <dbReference type="NCBI Taxonomy" id="1221996"/>
    <lineage>
        <taxon>Bacteria</taxon>
        <taxon>Bacillati</taxon>
        <taxon>Bacillota</taxon>
        <taxon>Bacilli</taxon>
        <taxon>Bacillales</taxon>
        <taxon>Bacillaceae</taxon>
        <taxon>Bacillus</taxon>
    </lineage>
</organism>
<dbReference type="SMART" id="SM00849">
    <property type="entry name" value="Lactamase_B"/>
    <property type="match status" value="1"/>
</dbReference>
<dbReference type="PANTHER" id="PTHR23131">
    <property type="entry name" value="ENDORIBONUCLEASE LACTB2"/>
    <property type="match status" value="1"/>
</dbReference>
<dbReference type="InterPro" id="IPR048933">
    <property type="entry name" value="B_lactamase-like_C"/>
</dbReference>
<dbReference type="Proteomes" id="UP000031563">
    <property type="component" value="Unassembled WGS sequence"/>
</dbReference>
<sequence>MDIQQIDETTYRLPIPVPFPMKYVYCYLFKEPSGWTIVDTGVNYPPAKEAWEEAFAELGVAAGSVQRIYLTHFHPDHFGLAGWLQEKTDAAVYISEEDFHMSRRVWGKDSRQAEHIAVMCKQNGVPDELTEQIKQQMEKLQKNVAPLPNLTVLKEAHVILGGVSWEVIKTPGHSDGLICFFQPEKQLLLAADHVLDKITPNVSLWPGASRNPLQDYLRSLDKVCALNVNKALPAHGGLIADLSGRVEEIMAHHEERLKNMFQLSHDGKTAYEVASEVFRHKELNAHQWRFAMAETLAHLEFLVSRGELTRQEGTVIQYTAASPVSS</sequence>
<dbReference type="AlphaFoldDB" id="A0A0F5HTS2"/>
<dbReference type="InterPro" id="IPR050662">
    <property type="entry name" value="Sec-metab_biosynth-thioest"/>
</dbReference>
<dbReference type="Pfam" id="PF21221">
    <property type="entry name" value="B_lactamase-like_C"/>
    <property type="match status" value="1"/>
</dbReference>
<comment type="caution">
    <text evidence="2">The sequence shown here is derived from an EMBL/GenBank/DDBJ whole genome shotgun (WGS) entry which is preliminary data.</text>
</comment>
<reference evidence="2" key="1">
    <citation type="submission" date="2015-02" db="EMBL/GenBank/DDBJ databases">
        <title>Genome Assembly of Bacillaceae bacterium MTCC 8252.</title>
        <authorList>
            <person name="Verma A."/>
            <person name="Khatri I."/>
            <person name="Mual P."/>
            <person name="Subramanian S."/>
            <person name="Krishnamurthi S."/>
        </authorList>
    </citation>
    <scope>NUCLEOTIDE SEQUENCE [LARGE SCALE GENOMIC DNA]</scope>
    <source>
        <strain evidence="2">MTCC 8252</strain>
    </source>
</reference>
<gene>
    <name evidence="2" type="ORF">QY95_01184</name>
</gene>
<dbReference type="STRING" id="1221996.QY95_01184"/>
<accession>A0A0F5I5T2</accession>
<protein>
    <recommendedName>
        <fullName evidence="1">Metallo-beta-lactamase domain-containing protein</fullName>
    </recommendedName>
</protein>
<dbReference type="PANTHER" id="PTHR23131:SF4">
    <property type="entry name" value="METALLO-BETA-LACTAMASE SUPERFAMILY POTEIN"/>
    <property type="match status" value="1"/>
</dbReference>
<dbReference type="InterPro" id="IPR036866">
    <property type="entry name" value="RibonucZ/Hydroxyglut_hydro"/>
</dbReference>
<feature type="domain" description="Metallo-beta-lactamase" evidence="1">
    <location>
        <begin position="23"/>
        <end position="235"/>
    </location>
</feature>
<dbReference type="InterPro" id="IPR036388">
    <property type="entry name" value="WH-like_DNA-bd_sf"/>
</dbReference>